<keyword evidence="3" id="KW-1185">Reference proteome</keyword>
<proteinExistence type="predicted"/>
<dbReference type="KEGG" id="cpy:Cphy_2120"/>
<evidence type="ECO:0000313" key="3">
    <source>
        <dbReference type="Proteomes" id="UP000000370"/>
    </source>
</evidence>
<dbReference type="Proteomes" id="UP000000370">
    <property type="component" value="Chromosome"/>
</dbReference>
<dbReference type="STRING" id="357809.Cphy_2120"/>
<dbReference type="OrthoDB" id="9792533at2"/>
<dbReference type="AlphaFoldDB" id="A9KJ74"/>
<dbReference type="Pfam" id="PF10080">
    <property type="entry name" value="FtrD-like"/>
    <property type="match status" value="1"/>
</dbReference>
<sequence precursor="true">MTMSKLKKDNKKSKKINSTTIILTLALLLLVGFTVVNKLNNSNDKEKTSSSNKQGKTVLNDNGDLVITKSDISSKATFYPVEVDGTKLEVIAVEAPDGTIRTAFNTCQVCFSSGRGYYVQQNDLLICQNCGNRFKTSDVEVSRGGCNPVPIFDEEKTVNDDTIVISNDYLKEAKQIFANWKKGF</sequence>
<protein>
    <recommendedName>
        <fullName evidence="1">Membrane iron-sulfur containing protein FtrD-like domain-containing protein</fullName>
    </recommendedName>
</protein>
<evidence type="ECO:0000313" key="2">
    <source>
        <dbReference type="EMBL" id="ABX42486.1"/>
    </source>
</evidence>
<feature type="domain" description="Membrane iron-sulfur containing protein FtrD-like" evidence="1">
    <location>
        <begin position="74"/>
        <end position="177"/>
    </location>
</feature>
<gene>
    <name evidence="2" type="ordered locus">Cphy_2120</name>
</gene>
<dbReference type="HOGENOM" id="CLU_120865_0_0_9"/>
<organism evidence="2 3">
    <name type="scientific">Lachnoclostridium phytofermentans (strain ATCC 700394 / DSM 18823 / ISDg)</name>
    <name type="common">Clostridium phytofermentans</name>
    <dbReference type="NCBI Taxonomy" id="357809"/>
    <lineage>
        <taxon>Bacteria</taxon>
        <taxon>Bacillati</taxon>
        <taxon>Bacillota</taxon>
        <taxon>Clostridia</taxon>
        <taxon>Lachnospirales</taxon>
        <taxon>Lachnospiraceae</taxon>
    </lineage>
</organism>
<dbReference type="InterPro" id="IPR018758">
    <property type="entry name" value="FtrD-like"/>
</dbReference>
<accession>A9KJ74</accession>
<evidence type="ECO:0000259" key="1">
    <source>
        <dbReference type="Pfam" id="PF10080"/>
    </source>
</evidence>
<name>A9KJ74_LACP7</name>
<dbReference type="eggNOG" id="COG4393">
    <property type="taxonomic scope" value="Bacteria"/>
</dbReference>
<reference evidence="3" key="1">
    <citation type="submission" date="2007-11" db="EMBL/GenBank/DDBJ databases">
        <title>Complete genome sequence of Clostridium phytofermentans ISDg.</title>
        <authorList>
            <person name="Leschine S.B."/>
            <person name="Warnick T.A."/>
            <person name="Blanchard J.L."/>
            <person name="Schnell D.J."/>
            <person name="Petit E.L."/>
            <person name="LaTouf W.G."/>
            <person name="Copeland A."/>
            <person name="Lucas S."/>
            <person name="Lapidus A."/>
            <person name="Barry K."/>
            <person name="Glavina del Rio T."/>
            <person name="Dalin E."/>
            <person name="Tice H."/>
            <person name="Pitluck S."/>
            <person name="Kiss H."/>
            <person name="Brettin T."/>
            <person name="Bruce D."/>
            <person name="Detter J.C."/>
            <person name="Han C."/>
            <person name="Kuske C."/>
            <person name="Schmutz J."/>
            <person name="Larimer F."/>
            <person name="Land M."/>
            <person name="Hauser L."/>
            <person name="Kyrpides N."/>
            <person name="Kim E.A."/>
            <person name="Richardson P."/>
        </authorList>
    </citation>
    <scope>NUCLEOTIDE SEQUENCE [LARGE SCALE GENOMIC DNA]</scope>
    <source>
        <strain evidence="3">ATCC 700394 / DSM 18823 / ISDg</strain>
    </source>
</reference>
<dbReference type="EMBL" id="CP000885">
    <property type="protein sequence ID" value="ABX42486.1"/>
    <property type="molecule type" value="Genomic_DNA"/>
</dbReference>